<dbReference type="EMBL" id="JBHLTL010000006">
    <property type="protein sequence ID" value="MFC0589972.1"/>
    <property type="molecule type" value="Genomic_DNA"/>
</dbReference>
<name>A0ABV6PJG4_9SPHN</name>
<evidence type="ECO:0000313" key="2">
    <source>
        <dbReference type="EMBL" id="MFC0589972.1"/>
    </source>
</evidence>
<gene>
    <name evidence="2" type="ORF">ACFFF7_11150</name>
</gene>
<dbReference type="InterPro" id="IPR001437">
    <property type="entry name" value="Tscrpt_elong_fac_GreA/B_C"/>
</dbReference>
<dbReference type="RefSeq" id="WP_379481427.1">
    <property type="nucleotide sequence ID" value="NZ_JBHLTL010000006.1"/>
</dbReference>
<dbReference type="PANTHER" id="PTHR30437:SF6">
    <property type="entry name" value="TRANSCRIPTION ELONGATION FACTOR GREB"/>
    <property type="match status" value="1"/>
</dbReference>
<dbReference type="Pfam" id="PF01272">
    <property type="entry name" value="GreA_GreB"/>
    <property type="match status" value="1"/>
</dbReference>
<dbReference type="InterPro" id="IPR036953">
    <property type="entry name" value="GreA/GreB_C_sf"/>
</dbReference>
<keyword evidence="2" id="KW-0648">Protein biosynthesis</keyword>
<evidence type="ECO:0000313" key="3">
    <source>
        <dbReference type="Proteomes" id="UP001589943"/>
    </source>
</evidence>
<protein>
    <submittedName>
        <fullName evidence="2">GreA/GreB family elongation factor</fullName>
    </submittedName>
</protein>
<dbReference type="Gene3D" id="3.10.50.30">
    <property type="entry name" value="Transcription elongation factor, GreA/GreB, C-terminal domain"/>
    <property type="match status" value="1"/>
</dbReference>
<dbReference type="Proteomes" id="UP001589943">
    <property type="component" value="Unassembled WGS sequence"/>
</dbReference>
<comment type="caution">
    <text evidence="2">The sequence shown here is derived from an EMBL/GenBank/DDBJ whole genome shotgun (WGS) entry which is preliminary data.</text>
</comment>
<dbReference type="GO" id="GO:0003746">
    <property type="term" value="F:translation elongation factor activity"/>
    <property type="evidence" value="ECO:0007669"/>
    <property type="project" value="UniProtKB-KW"/>
</dbReference>
<sequence length="153" mass="16678">MSVAFRRESDEEHLEPRFELPIPPGPNLVTARGLRLLEAKVAELEVALPTLSEDDQRKAHLRDLRYWRTRLATAELTEPRADGMVGFGSKVEMLLGGKPRKIDIVGHDEADPASGRIAFTAPLARALIGAEVGDQLDFGGKDAAIEVVAISLD</sequence>
<dbReference type="InterPro" id="IPR023459">
    <property type="entry name" value="Tscrpt_elong_fac_GreA/B_fam"/>
</dbReference>
<proteinExistence type="predicted"/>
<organism evidence="2 3">
    <name type="scientific">Novosphingobium aquiterrae</name>
    <dbReference type="NCBI Taxonomy" id="624388"/>
    <lineage>
        <taxon>Bacteria</taxon>
        <taxon>Pseudomonadati</taxon>
        <taxon>Pseudomonadota</taxon>
        <taxon>Alphaproteobacteria</taxon>
        <taxon>Sphingomonadales</taxon>
        <taxon>Sphingomonadaceae</taxon>
        <taxon>Novosphingobium</taxon>
    </lineage>
</organism>
<keyword evidence="3" id="KW-1185">Reference proteome</keyword>
<reference evidence="2 3" key="1">
    <citation type="submission" date="2024-09" db="EMBL/GenBank/DDBJ databases">
        <authorList>
            <person name="Sun Q."/>
            <person name="Mori K."/>
        </authorList>
    </citation>
    <scope>NUCLEOTIDE SEQUENCE [LARGE SCALE GENOMIC DNA]</scope>
    <source>
        <strain evidence="2 3">NCAIM B.02537</strain>
    </source>
</reference>
<evidence type="ECO:0000259" key="1">
    <source>
        <dbReference type="Pfam" id="PF01272"/>
    </source>
</evidence>
<accession>A0ABV6PJG4</accession>
<keyword evidence="2" id="KW-0251">Elongation factor</keyword>
<feature type="domain" description="Transcription elongation factor GreA/GreB C-terminal" evidence="1">
    <location>
        <begin position="82"/>
        <end position="150"/>
    </location>
</feature>
<dbReference type="SUPFAM" id="SSF54534">
    <property type="entry name" value="FKBP-like"/>
    <property type="match status" value="1"/>
</dbReference>
<dbReference type="PANTHER" id="PTHR30437">
    <property type="entry name" value="TRANSCRIPTION ELONGATION FACTOR GREA"/>
    <property type="match status" value="1"/>
</dbReference>